<keyword evidence="4" id="KW-0443">Lipid metabolism</keyword>
<evidence type="ECO:0000256" key="4">
    <source>
        <dbReference type="ARBA" id="ARBA00023098"/>
    </source>
</evidence>
<keyword evidence="2 7" id="KW-0812">Transmembrane</keyword>
<evidence type="ECO:0000256" key="6">
    <source>
        <dbReference type="ARBA" id="ARBA00023315"/>
    </source>
</evidence>
<feature type="transmembrane region" description="Helical" evidence="7">
    <location>
        <begin position="47"/>
        <end position="70"/>
    </location>
</feature>
<dbReference type="GO" id="GO:0006629">
    <property type="term" value="P:lipid metabolic process"/>
    <property type="evidence" value="ECO:0007669"/>
    <property type="project" value="UniProtKB-KW"/>
</dbReference>
<accession>A0A1E3H8S3</accession>
<reference evidence="8 9" key="1">
    <citation type="submission" date="2016-06" db="EMBL/GenBank/DDBJ databases">
        <title>Evolution of pathogenesis and genome organization in the Tremellales.</title>
        <authorList>
            <person name="Cuomo C."/>
            <person name="Litvintseva A."/>
            <person name="Heitman J."/>
            <person name="Chen Y."/>
            <person name="Sun S."/>
            <person name="Springer D."/>
            <person name="Dromer F."/>
            <person name="Young S."/>
            <person name="Zeng Q."/>
            <person name="Chapman S."/>
            <person name="Gujja S."/>
            <person name="Saif S."/>
            <person name="Birren B."/>
        </authorList>
    </citation>
    <scope>NUCLEOTIDE SEQUENCE [LARGE SCALE GENOMIC DNA]</scope>
    <source>
        <strain evidence="8 9">CBS 6039</strain>
    </source>
</reference>
<keyword evidence="1" id="KW-0808">Transferase</keyword>
<dbReference type="GO" id="GO:0016746">
    <property type="term" value="F:acyltransferase activity"/>
    <property type="evidence" value="ECO:0007669"/>
    <property type="project" value="UniProtKB-KW"/>
</dbReference>
<dbReference type="RefSeq" id="XP_018988683.1">
    <property type="nucleotide sequence ID" value="XM_019143020.1"/>
</dbReference>
<dbReference type="PANTHER" id="PTHR23063:SF60">
    <property type="entry name" value="LYSOPHOSPHATIDIC ACID:OLEOYL-COA ACYLTRANSFERASE 1"/>
    <property type="match status" value="1"/>
</dbReference>
<organism evidence="8 9">
    <name type="scientific">Cryptococcus amylolentus CBS 6039</name>
    <dbReference type="NCBI Taxonomy" id="1295533"/>
    <lineage>
        <taxon>Eukaryota</taxon>
        <taxon>Fungi</taxon>
        <taxon>Dikarya</taxon>
        <taxon>Basidiomycota</taxon>
        <taxon>Agaricomycotina</taxon>
        <taxon>Tremellomycetes</taxon>
        <taxon>Tremellales</taxon>
        <taxon>Cryptococcaceae</taxon>
        <taxon>Cryptococcus</taxon>
    </lineage>
</organism>
<proteinExistence type="predicted"/>
<dbReference type="OrthoDB" id="272512at2759"/>
<evidence type="ECO:0000256" key="7">
    <source>
        <dbReference type="SAM" id="Phobius"/>
    </source>
</evidence>
<evidence type="ECO:0000313" key="8">
    <source>
        <dbReference type="EMBL" id="ODN72742.1"/>
    </source>
</evidence>
<evidence type="ECO:0008006" key="10">
    <source>
        <dbReference type="Google" id="ProtNLM"/>
    </source>
</evidence>
<dbReference type="AlphaFoldDB" id="A0A1E3H8S3"/>
<feature type="transmembrane region" description="Helical" evidence="7">
    <location>
        <begin position="20"/>
        <end position="40"/>
    </location>
</feature>
<dbReference type="Proteomes" id="UP000094065">
    <property type="component" value="Unassembled WGS sequence"/>
</dbReference>
<feature type="transmembrane region" description="Helical" evidence="7">
    <location>
        <begin position="76"/>
        <end position="98"/>
    </location>
</feature>
<name>A0A1E3H8S3_9TREE</name>
<protein>
    <recommendedName>
        <fullName evidence="10">Phospholipid/glycerol acyltransferase domain-containing protein</fullName>
    </recommendedName>
</protein>
<dbReference type="GeneID" id="30159488"/>
<evidence type="ECO:0000256" key="3">
    <source>
        <dbReference type="ARBA" id="ARBA00022989"/>
    </source>
</evidence>
<sequence>MEKYSKWRDPATGIQPFLQPVPPRGAFGLFAALLYPSCLIHSIVRGLLLAVIGVFHVIVVDWLCLLFVPVPPLYRLLTGALTALTCRLALGLMGYWWITTELVSPRRGKAGVAQISSRSPQKGDLIIANWTSYVEIIFLAFRHNPTFLLPVFANDIEMTEPKAKYGRHTGTGSANITSTPSSLPQPSLLGYQPHTLLSIIARTGLPPAQYDTPPKGGLYKTLKEARRKERRPVVFFPEGTTGNGRAVLKFGKGVLGEGDVGGDDEGIVWVKFFRHSAPTPFSPSATCPIPTPLKHLLLSTLFTPSLFPHRSLHIRTLHPAASPSSPSFLPGEILADQPGGLEGQLGNDGGAGVWREAVNVVLAETGKVRRVRGMGWVEKKAFLEYWAGHRK</sequence>
<keyword evidence="9" id="KW-1185">Reference proteome</keyword>
<dbReference type="STRING" id="1295533.A0A1E3H8S3"/>
<dbReference type="PANTHER" id="PTHR23063">
    <property type="entry name" value="PHOSPHOLIPID ACYLTRANSFERASE"/>
    <property type="match status" value="1"/>
</dbReference>
<evidence type="ECO:0000256" key="5">
    <source>
        <dbReference type="ARBA" id="ARBA00023136"/>
    </source>
</evidence>
<evidence type="ECO:0000256" key="2">
    <source>
        <dbReference type="ARBA" id="ARBA00022692"/>
    </source>
</evidence>
<gene>
    <name evidence="8" type="ORF">L202_08179</name>
</gene>
<dbReference type="EMBL" id="AWGJ01000014">
    <property type="protein sequence ID" value="ODN72742.1"/>
    <property type="molecule type" value="Genomic_DNA"/>
</dbReference>
<evidence type="ECO:0000256" key="1">
    <source>
        <dbReference type="ARBA" id="ARBA00022679"/>
    </source>
</evidence>
<keyword evidence="6" id="KW-0012">Acyltransferase</keyword>
<keyword evidence="3 7" id="KW-1133">Transmembrane helix</keyword>
<keyword evidence="5 7" id="KW-0472">Membrane</keyword>
<evidence type="ECO:0000313" key="9">
    <source>
        <dbReference type="Proteomes" id="UP000094065"/>
    </source>
</evidence>
<comment type="caution">
    <text evidence="8">The sequence shown here is derived from an EMBL/GenBank/DDBJ whole genome shotgun (WGS) entry which is preliminary data.</text>
</comment>